<dbReference type="OrthoDB" id="10630034at2759"/>
<keyword evidence="2" id="KW-1185">Reference proteome</keyword>
<dbReference type="Proteomes" id="UP000015241">
    <property type="component" value="Unassembled WGS sequence"/>
</dbReference>
<dbReference type="EMBL" id="KE504123">
    <property type="protein sequence ID" value="EPT05444.1"/>
    <property type="molecule type" value="Genomic_DNA"/>
</dbReference>
<organism evidence="1 2">
    <name type="scientific">Fomitopsis schrenkii</name>
    <name type="common">Brown rot fungus</name>
    <dbReference type="NCBI Taxonomy" id="2126942"/>
    <lineage>
        <taxon>Eukaryota</taxon>
        <taxon>Fungi</taxon>
        <taxon>Dikarya</taxon>
        <taxon>Basidiomycota</taxon>
        <taxon>Agaricomycotina</taxon>
        <taxon>Agaricomycetes</taxon>
        <taxon>Polyporales</taxon>
        <taxon>Fomitopsis</taxon>
    </lineage>
</organism>
<gene>
    <name evidence="1" type="ORF">FOMPIDRAFT_1044780</name>
</gene>
<protein>
    <submittedName>
        <fullName evidence="1">Uncharacterized protein</fullName>
    </submittedName>
</protein>
<accession>S8ER07</accession>
<evidence type="ECO:0000313" key="1">
    <source>
        <dbReference type="EMBL" id="EPT05444.1"/>
    </source>
</evidence>
<dbReference type="HOGENOM" id="CLU_562626_0_0_1"/>
<name>S8ER07_FOMSC</name>
<dbReference type="InParanoid" id="S8ER07"/>
<proteinExistence type="predicted"/>
<dbReference type="AlphaFoldDB" id="S8ER07"/>
<reference evidence="1 2" key="1">
    <citation type="journal article" date="2012" name="Science">
        <title>The Paleozoic origin of enzymatic lignin decomposition reconstructed from 31 fungal genomes.</title>
        <authorList>
            <person name="Floudas D."/>
            <person name="Binder M."/>
            <person name="Riley R."/>
            <person name="Barry K."/>
            <person name="Blanchette R.A."/>
            <person name="Henrissat B."/>
            <person name="Martinez A.T."/>
            <person name="Otillar R."/>
            <person name="Spatafora J.W."/>
            <person name="Yadav J.S."/>
            <person name="Aerts A."/>
            <person name="Benoit I."/>
            <person name="Boyd A."/>
            <person name="Carlson A."/>
            <person name="Copeland A."/>
            <person name="Coutinho P.M."/>
            <person name="de Vries R.P."/>
            <person name="Ferreira P."/>
            <person name="Findley K."/>
            <person name="Foster B."/>
            <person name="Gaskell J."/>
            <person name="Glotzer D."/>
            <person name="Gorecki P."/>
            <person name="Heitman J."/>
            <person name="Hesse C."/>
            <person name="Hori C."/>
            <person name="Igarashi K."/>
            <person name="Jurgens J.A."/>
            <person name="Kallen N."/>
            <person name="Kersten P."/>
            <person name="Kohler A."/>
            <person name="Kuees U."/>
            <person name="Kumar T.K.A."/>
            <person name="Kuo A."/>
            <person name="LaButti K."/>
            <person name="Larrondo L.F."/>
            <person name="Lindquist E."/>
            <person name="Ling A."/>
            <person name="Lombard V."/>
            <person name="Lucas S."/>
            <person name="Lundell T."/>
            <person name="Martin R."/>
            <person name="McLaughlin D.J."/>
            <person name="Morgenstern I."/>
            <person name="Morin E."/>
            <person name="Murat C."/>
            <person name="Nagy L.G."/>
            <person name="Nolan M."/>
            <person name="Ohm R.A."/>
            <person name="Patyshakuliyeva A."/>
            <person name="Rokas A."/>
            <person name="Ruiz-Duenas F.J."/>
            <person name="Sabat G."/>
            <person name="Salamov A."/>
            <person name="Samejima M."/>
            <person name="Schmutz J."/>
            <person name="Slot J.C."/>
            <person name="St John F."/>
            <person name="Stenlid J."/>
            <person name="Sun H."/>
            <person name="Sun S."/>
            <person name="Syed K."/>
            <person name="Tsang A."/>
            <person name="Wiebenga A."/>
            <person name="Young D."/>
            <person name="Pisabarro A."/>
            <person name="Eastwood D.C."/>
            <person name="Martin F."/>
            <person name="Cullen D."/>
            <person name="Grigoriev I.V."/>
            <person name="Hibbett D.S."/>
        </authorList>
    </citation>
    <scope>NUCLEOTIDE SEQUENCE</scope>
    <source>
        <strain evidence="2">FP-58527</strain>
    </source>
</reference>
<evidence type="ECO:0000313" key="2">
    <source>
        <dbReference type="Proteomes" id="UP000015241"/>
    </source>
</evidence>
<sequence length="485" mass="55354">MSEALSTPRATRTHPPDFTMIGKYPASVVKAYGDQFDHFPRVLGTIVVSNFTEDDWRNLQDYFDDCHDLNRVQFEYVPHKLELTTMSYTECHHRVVALVKDVQIQMWSRFSAQCGMPKWFHDIRFMIAASGPKYTTLWSVPADKKIPVDNLNRFIISGRTVQSYMTSIFEVVKSQGLYTPNAKTTKTLNKDGALNKCLDVLLDGLDGHLIDVDVIVLEEVVENGTMWSYEGADHPYILEELHFDPAVFARIQAAETEPLLTGFLPGIGPLVAPSHTPGCDQPTAFVGAFRGFLIHIPAHDPKALSLLSEAVQHRRPIQWWLNTPYAIRILDKYEPNEEERVKTFFDMVWGDYLKKAALVSSVLHSEQTIRQVVQLLKDKGNTRNITRTRMDEFITYAHTLLRDDLERPREFVDFISYLICECKQGARDTAASRLMDHTTVPAFHPAYDDVIFDPDKPFDEILRDMVAKAYGEHQHEGSTDEAGRD</sequence>